<dbReference type="InterPro" id="IPR010559">
    <property type="entry name" value="Sig_transdc_His_kin_internal"/>
</dbReference>
<dbReference type="InterPro" id="IPR005467">
    <property type="entry name" value="His_kinase_dom"/>
</dbReference>
<keyword evidence="12" id="KW-0902">Two-component regulatory system</keyword>
<dbReference type="GO" id="GO:0005886">
    <property type="term" value="C:plasma membrane"/>
    <property type="evidence" value="ECO:0007669"/>
    <property type="project" value="UniProtKB-SubCell"/>
</dbReference>
<name>A0A972GYM1_9BACL</name>
<evidence type="ECO:0000256" key="4">
    <source>
        <dbReference type="ARBA" id="ARBA00022475"/>
    </source>
</evidence>
<keyword evidence="4" id="KW-1003">Cell membrane</keyword>
<dbReference type="RefSeq" id="WP_246315453.1">
    <property type="nucleotide sequence ID" value="NZ_WHOD01000102.1"/>
</dbReference>
<comment type="catalytic activity">
    <reaction evidence="1">
        <text>ATP + protein L-histidine = ADP + protein N-phospho-L-histidine.</text>
        <dbReference type="EC" id="2.7.13.3"/>
    </reaction>
</comment>
<evidence type="ECO:0000256" key="3">
    <source>
        <dbReference type="ARBA" id="ARBA00012438"/>
    </source>
</evidence>
<evidence type="ECO:0000313" key="18">
    <source>
        <dbReference type="Proteomes" id="UP000641588"/>
    </source>
</evidence>
<proteinExistence type="predicted"/>
<keyword evidence="18" id="KW-1185">Reference proteome</keyword>
<dbReference type="GO" id="GO:0005524">
    <property type="term" value="F:ATP binding"/>
    <property type="evidence" value="ECO:0007669"/>
    <property type="project" value="UniProtKB-KW"/>
</dbReference>
<evidence type="ECO:0000256" key="9">
    <source>
        <dbReference type="ARBA" id="ARBA00022777"/>
    </source>
</evidence>
<evidence type="ECO:0000256" key="13">
    <source>
        <dbReference type="ARBA" id="ARBA00023136"/>
    </source>
</evidence>
<feature type="transmembrane region" description="Helical" evidence="14">
    <location>
        <begin position="300"/>
        <end position="325"/>
    </location>
</feature>
<dbReference type="Proteomes" id="UP000641588">
    <property type="component" value="Unassembled WGS sequence"/>
</dbReference>
<feature type="domain" description="Histidine kinase" evidence="15">
    <location>
        <begin position="480"/>
        <end position="587"/>
    </location>
</feature>
<evidence type="ECO:0000256" key="11">
    <source>
        <dbReference type="ARBA" id="ARBA00022989"/>
    </source>
</evidence>
<dbReference type="PROSITE" id="PS50109">
    <property type="entry name" value="HIS_KIN"/>
    <property type="match status" value="1"/>
</dbReference>
<dbReference type="PROSITE" id="PS50885">
    <property type="entry name" value="HAMP"/>
    <property type="match status" value="1"/>
</dbReference>
<keyword evidence="13 14" id="KW-0472">Membrane</keyword>
<feature type="domain" description="HAMP" evidence="16">
    <location>
        <begin position="321"/>
        <end position="373"/>
    </location>
</feature>
<dbReference type="SMART" id="SM00387">
    <property type="entry name" value="HATPase_c"/>
    <property type="match status" value="1"/>
</dbReference>
<dbReference type="PANTHER" id="PTHR34220:SF7">
    <property type="entry name" value="SENSOR HISTIDINE KINASE YPDA"/>
    <property type="match status" value="1"/>
</dbReference>
<dbReference type="Gene3D" id="3.30.450.20">
    <property type="entry name" value="PAS domain"/>
    <property type="match status" value="2"/>
</dbReference>
<dbReference type="AlphaFoldDB" id="A0A972GYM1"/>
<dbReference type="InterPro" id="IPR036890">
    <property type="entry name" value="HATPase_C_sf"/>
</dbReference>
<keyword evidence="6" id="KW-0808">Transferase</keyword>
<dbReference type="PANTHER" id="PTHR34220">
    <property type="entry name" value="SENSOR HISTIDINE KINASE YPDA"/>
    <property type="match status" value="1"/>
</dbReference>
<dbReference type="Pfam" id="PF02743">
    <property type="entry name" value="dCache_1"/>
    <property type="match status" value="1"/>
</dbReference>
<reference evidence="17" key="1">
    <citation type="submission" date="2019-10" db="EMBL/GenBank/DDBJ databases">
        <title>Description of Paenibacillus glebae sp. nov.</title>
        <authorList>
            <person name="Carlier A."/>
            <person name="Qi S."/>
        </authorList>
    </citation>
    <scope>NUCLEOTIDE SEQUENCE</scope>
    <source>
        <strain evidence="17">LMG 31456</strain>
    </source>
</reference>
<dbReference type="Pfam" id="PF02518">
    <property type="entry name" value="HATPase_c"/>
    <property type="match status" value="1"/>
</dbReference>
<dbReference type="SUPFAM" id="SSF158472">
    <property type="entry name" value="HAMP domain-like"/>
    <property type="match status" value="1"/>
</dbReference>
<evidence type="ECO:0000256" key="5">
    <source>
        <dbReference type="ARBA" id="ARBA00022553"/>
    </source>
</evidence>
<gene>
    <name evidence="17" type="ORF">GC093_27365</name>
</gene>
<evidence type="ECO:0000256" key="6">
    <source>
        <dbReference type="ARBA" id="ARBA00022679"/>
    </source>
</evidence>
<keyword evidence="10" id="KW-0067">ATP-binding</keyword>
<feature type="transmembrane region" description="Helical" evidence="14">
    <location>
        <begin position="21"/>
        <end position="45"/>
    </location>
</feature>
<dbReference type="Gene3D" id="6.10.340.10">
    <property type="match status" value="1"/>
</dbReference>
<keyword evidence="11 14" id="KW-1133">Transmembrane helix</keyword>
<evidence type="ECO:0000256" key="14">
    <source>
        <dbReference type="SAM" id="Phobius"/>
    </source>
</evidence>
<evidence type="ECO:0000256" key="8">
    <source>
        <dbReference type="ARBA" id="ARBA00022741"/>
    </source>
</evidence>
<dbReference type="SUPFAM" id="SSF55874">
    <property type="entry name" value="ATPase domain of HSP90 chaperone/DNA topoisomerase II/histidine kinase"/>
    <property type="match status" value="1"/>
</dbReference>
<dbReference type="Gene3D" id="3.30.565.10">
    <property type="entry name" value="Histidine kinase-like ATPase, C-terminal domain"/>
    <property type="match status" value="1"/>
</dbReference>
<dbReference type="EMBL" id="WHOD01000102">
    <property type="protein sequence ID" value="NOU96914.1"/>
    <property type="molecule type" value="Genomic_DNA"/>
</dbReference>
<organism evidence="17 18">
    <name type="scientific">Paenibacillus foliorum</name>
    <dbReference type="NCBI Taxonomy" id="2654974"/>
    <lineage>
        <taxon>Bacteria</taxon>
        <taxon>Bacillati</taxon>
        <taxon>Bacillota</taxon>
        <taxon>Bacilli</taxon>
        <taxon>Bacillales</taxon>
        <taxon>Paenibacillaceae</taxon>
        <taxon>Paenibacillus</taxon>
    </lineage>
</organism>
<evidence type="ECO:0000256" key="1">
    <source>
        <dbReference type="ARBA" id="ARBA00000085"/>
    </source>
</evidence>
<evidence type="ECO:0000256" key="2">
    <source>
        <dbReference type="ARBA" id="ARBA00004651"/>
    </source>
</evidence>
<evidence type="ECO:0000256" key="7">
    <source>
        <dbReference type="ARBA" id="ARBA00022692"/>
    </source>
</evidence>
<accession>A0A972GYM1</accession>
<dbReference type="CDD" id="cd06225">
    <property type="entry name" value="HAMP"/>
    <property type="match status" value="1"/>
</dbReference>
<dbReference type="InterPro" id="IPR003594">
    <property type="entry name" value="HATPase_dom"/>
</dbReference>
<evidence type="ECO:0000313" key="17">
    <source>
        <dbReference type="EMBL" id="NOU96914.1"/>
    </source>
</evidence>
<comment type="caution">
    <text evidence="17">The sequence shown here is derived from an EMBL/GenBank/DDBJ whole genome shotgun (WGS) entry which is preliminary data.</text>
</comment>
<dbReference type="CDD" id="cd12912">
    <property type="entry name" value="PDC2_MCP_like"/>
    <property type="match status" value="1"/>
</dbReference>
<comment type="subcellular location">
    <subcellularLocation>
        <location evidence="2">Cell membrane</location>
        <topology evidence="2">Multi-pass membrane protein</topology>
    </subcellularLocation>
</comment>
<sequence length="596" mass="68680">MLFSLRRWLTRLMNTWRGKSIQFILTASFTLITILVMLLVSVILYNKFSQTAEQNTFLSNQQIVEQVSYNLDIYLKGMTEVFELADEKIRRSEGIPNDKLVEQLNTIMDTRQDIVSMALFTSQGELVTGLPMKEMRSNTKLTEQSWFKNALENPNHLSFSLPHIQNLYKGQYTWVVSMSKGITITRNNETIQAVVMIDVNFKTIDDLCRRVSLGKKGYVYIIDESAGNMIYHPQQQLIYIGLKYENVEQALKYTYGSYLEESSGEKKLITIKTVNNIGWKIIGVSYMDEIVTTRKEISGFISWLLLIVLLFVLLISAFMSAKISLPIKRLEKSMRKVEQGEFDIHITVRGDDEVGRLSRRFNFMVVRIRQLMEQSVHEQEAKRKSELEVLQSQINPHFLYNTLNSVVRMAGSGKSEDVITMITSLSKFFRISLSRGKHIITVQEELEHIRNYLIIQKIRYKNKFEYEITADEESLPCYTLKLMLQPLVENAIYHGIEMMADPGHIHISARIVHDKLLFEVRDDGLGIPEGKLKQLLTGSVRSEEGSGVGVKNVHERIQLAYGNSYGLEVESELEEGTTVRLWIPLIKQEDEREEGL</sequence>
<evidence type="ECO:0000256" key="10">
    <source>
        <dbReference type="ARBA" id="ARBA00022840"/>
    </source>
</evidence>
<dbReference type="InterPro" id="IPR050640">
    <property type="entry name" value="Bact_2-comp_sensor_kinase"/>
</dbReference>
<keyword evidence="9" id="KW-0418">Kinase</keyword>
<dbReference type="Pfam" id="PF06580">
    <property type="entry name" value="His_kinase"/>
    <property type="match status" value="1"/>
</dbReference>
<evidence type="ECO:0000259" key="15">
    <source>
        <dbReference type="PROSITE" id="PS50109"/>
    </source>
</evidence>
<dbReference type="Pfam" id="PF00672">
    <property type="entry name" value="HAMP"/>
    <property type="match status" value="1"/>
</dbReference>
<dbReference type="PRINTS" id="PR00344">
    <property type="entry name" value="BCTRLSENSOR"/>
</dbReference>
<keyword evidence="7 14" id="KW-0812">Transmembrane</keyword>
<dbReference type="InterPro" id="IPR033479">
    <property type="entry name" value="dCache_1"/>
</dbReference>
<dbReference type="InterPro" id="IPR003660">
    <property type="entry name" value="HAMP_dom"/>
</dbReference>
<dbReference type="SMART" id="SM00304">
    <property type="entry name" value="HAMP"/>
    <property type="match status" value="1"/>
</dbReference>
<keyword evidence="5" id="KW-0597">Phosphoprotein</keyword>
<dbReference type="EC" id="2.7.13.3" evidence="3"/>
<evidence type="ECO:0000256" key="12">
    <source>
        <dbReference type="ARBA" id="ARBA00023012"/>
    </source>
</evidence>
<keyword evidence="8" id="KW-0547">Nucleotide-binding</keyword>
<dbReference type="GO" id="GO:0000155">
    <property type="term" value="F:phosphorelay sensor kinase activity"/>
    <property type="evidence" value="ECO:0007669"/>
    <property type="project" value="InterPro"/>
</dbReference>
<evidence type="ECO:0000259" key="16">
    <source>
        <dbReference type="PROSITE" id="PS50885"/>
    </source>
</evidence>
<protein>
    <recommendedName>
        <fullName evidence="3">histidine kinase</fullName>
        <ecNumber evidence="3">2.7.13.3</ecNumber>
    </recommendedName>
</protein>
<dbReference type="InterPro" id="IPR004358">
    <property type="entry name" value="Sig_transdc_His_kin-like_C"/>
</dbReference>